<dbReference type="InParanoid" id="L5KLU9"/>
<reference evidence="2" key="1">
    <citation type="journal article" date="2013" name="Science">
        <title>Comparative analysis of bat genomes provides insight into the evolution of flight and immunity.</title>
        <authorList>
            <person name="Zhang G."/>
            <person name="Cowled C."/>
            <person name="Shi Z."/>
            <person name="Huang Z."/>
            <person name="Bishop-Lilly K.A."/>
            <person name="Fang X."/>
            <person name="Wynne J.W."/>
            <person name="Xiong Z."/>
            <person name="Baker M.L."/>
            <person name="Zhao W."/>
            <person name="Tachedjian M."/>
            <person name="Zhu Y."/>
            <person name="Zhou P."/>
            <person name="Jiang X."/>
            <person name="Ng J."/>
            <person name="Yang L."/>
            <person name="Wu L."/>
            <person name="Xiao J."/>
            <person name="Feng Y."/>
            <person name="Chen Y."/>
            <person name="Sun X."/>
            <person name="Zhang Y."/>
            <person name="Marsh G.A."/>
            <person name="Crameri G."/>
            <person name="Broder C.C."/>
            <person name="Frey K.G."/>
            <person name="Wang L.F."/>
            <person name="Wang J."/>
        </authorList>
    </citation>
    <scope>NUCLEOTIDE SEQUENCE [LARGE SCALE GENOMIC DNA]</scope>
</reference>
<dbReference type="Proteomes" id="UP000010552">
    <property type="component" value="Unassembled WGS sequence"/>
</dbReference>
<dbReference type="EMBL" id="KB030660">
    <property type="protein sequence ID" value="ELK12510.1"/>
    <property type="molecule type" value="Genomic_DNA"/>
</dbReference>
<sequence>MAINLLISERDFLEQLDSTWEPLSSHILHPIDLQNELSWASEEADEAAEFVLAPAATPGIGIGLDEILAS</sequence>
<evidence type="ECO:0000313" key="1">
    <source>
        <dbReference type="EMBL" id="ELK12510.1"/>
    </source>
</evidence>
<organism evidence="1 2">
    <name type="scientific">Pteropus alecto</name>
    <name type="common">Black flying fox</name>
    <dbReference type="NCBI Taxonomy" id="9402"/>
    <lineage>
        <taxon>Eukaryota</taxon>
        <taxon>Metazoa</taxon>
        <taxon>Chordata</taxon>
        <taxon>Craniata</taxon>
        <taxon>Vertebrata</taxon>
        <taxon>Euteleostomi</taxon>
        <taxon>Mammalia</taxon>
        <taxon>Eutheria</taxon>
        <taxon>Laurasiatheria</taxon>
        <taxon>Chiroptera</taxon>
        <taxon>Yinpterochiroptera</taxon>
        <taxon>Pteropodoidea</taxon>
        <taxon>Pteropodidae</taxon>
        <taxon>Pteropodinae</taxon>
        <taxon>Pteropus</taxon>
    </lineage>
</organism>
<name>L5KLU9_PTEAL</name>
<proteinExistence type="predicted"/>
<dbReference type="AlphaFoldDB" id="L5KLU9"/>
<evidence type="ECO:0000313" key="2">
    <source>
        <dbReference type="Proteomes" id="UP000010552"/>
    </source>
</evidence>
<accession>L5KLU9</accession>
<gene>
    <name evidence="1" type="ORF">PAL_GLEAN10021741</name>
</gene>
<keyword evidence="2" id="KW-1185">Reference proteome</keyword>
<protein>
    <submittedName>
        <fullName evidence="1">Uncharacterized protein</fullName>
    </submittedName>
</protein>